<feature type="domain" description="Formyl transferase C-terminal" evidence="10">
    <location>
        <begin position="207"/>
        <end position="301"/>
    </location>
</feature>
<dbReference type="InterPro" id="IPR036477">
    <property type="entry name" value="Formyl_transf_N_sf"/>
</dbReference>
<accession>A0A9D2SBG6</accession>
<evidence type="ECO:0000259" key="10">
    <source>
        <dbReference type="Pfam" id="PF02911"/>
    </source>
</evidence>
<dbReference type="HAMAP" id="MF_00182">
    <property type="entry name" value="Formyl_trans"/>
    <property type="match status" value="1"/>
</dbReference>
<dbReference type="SUPFAM" id="SSF50486">
    <property type="entry name" value="FMT C-terminal domain-like"/>
    <property type="match status" value="1"/>
</dbReference>
<comment type="function">
    <text evidence="1 8">Attaches a formyl group to the free amino group of methionyl-tRNA(fMet). The formyl group appears to play a dual role in the initiator identity of N-formylmethionyl-tRNA by promoting its recognition by IF2 and preventing the misappropriation of this tRNA by the elongation apparatus.</text>
</comment>
<dbReference type="Pfam" id="PF00551">
    <property type="entry name" value="Formyl_trans_N"/>
    <property type="match status" value="1"/>
</dbReference>
<dbReference type="PANTHER" id="PTHR11138:SF5">
    <property type="entry name" value="METHIONYL-TRNA FORMYLTRANSFERASE, MITOCHONDRIAL"/>
    <property type="match status" value="1"/>
</dbReference>
<evidence type="ECO:0000313" key="11">
    <source>
        <dbReference type="EMBL" id="HJB81332.1"/>
    </source>
</evidence>
<evidence type="ECO:0000256" key="6">
    <source>
        <dbReference type="ARBA" id="ARBA00022917"/>
    </source>
</evidence>
<evidence type="ECO:0000256" key="7">
    <source>
        <dbReference type="ARBA" id="ARBA00048558"/>
    </source>
</evidence>
<sequence>MRILFMGTPDFAVPSLEALIQAGHTICGVFTQPDKPKNRGMKLQAPPVKECALAHDIPVFQPVKLRDGTALAQIQELAPELIVVAAYGRILPDDILAAPPKGCINVHSSLLPNYRGAAPINWAVLNGDQETGVTIMHMAHDLDAGDIISQAATPIDPDETVVALHDRLAELGAQLLVETVAQIEAGTATRTPQDHDKATLAPMLSRELSPMNFTRTARQLHDQVRGLIPWPAAVTTLGDKRCKVFRTVVPEEHTHAAPGTVLAAGKEGLAVACGEGTVLRLEEIQPDGGKRMKAADYLRGHPIAVGTVLALPEYN</sequence>
<name>A0A9D2SBG6_9FIRM</name>
<dbReference type="GO" id="GO:0004479">
    <property type="term" value="F:methionyl-tRNA formyltransferase activity"/>
    <property type="evidence" value="ECO:0007669"/>
    <property type="project" value="UniProtKB-UniRule"/>
</dbReference>
<dbReference type="InterPro" id="IPR005794">
    <property type="entry name" value="Fmt"/>
</dbReference>
<dbReference type="SUPFAM" id="SSF53328">
    <property type="entry name" value="Formyltransferase"/>
    <property type="match status" value="1"/>
</dbReference>
<comment type="caution">
    <text evidence="11">The sequence shown here is derived from an EMBL/GenBank/DDBJ whole genome shotgun (WGS) entry which is preliminary data.</text>
</comment>
<evidence type="ECO:0000256" key="1">
    <source>
        <dbReference type="ARBA" id="ARBA00002606"/>
    </source>
</evidence>
<evidence type="ECO:0000256" key="4">
    <source>
        <dbReference type="ARBA" id="ARBA00016014"/>
    </source>
</evidence>
<reference evidence="11" key="2">
    <citation type="submission" date="2021-04" db="EMBL/GenBank/DDBJ databases">
        <authorList>
            <person name="Gilroy R."/>
        </authorList>
    </citation>
    <scope>NUCLEOTIDE SEQUENCE</scope>
    <source>
        <strain evidence="11">CHK192-8294</strain>
    </source>
</reference>
<dbReference type="Gene3D" id="3.40.50.170">
    <property type="entry name" value="Formyl transferase, N-terminal domain"/>
    <property type="match status" value="1"/>
</dbReference>
<dbReference type="CDD" id="cd08704">
    <property type="entry name" value="Met_tRNA_FMT_C"/>
    <property type="match status" value="1"/>
</dbReference>
<evidence type="ECO:0000256" key="3">
    <source>
        <dbReference type="ARBA" id="ARBA00012261"/>
    </source>
</evidence>
<dbReference type="FunFam" id="3.40.50.12230:FF:000001">
    <property type="entry name" value="Methionyl-tRNA formyltransferase"/>
    <property type="match status" value="1"/>
</dbReference>
<keyword evidence="6 8" id="KW-0648">Protein biosynthesis</keyword>
<dbReference type="AlphaFoldDB" id="A0A9D2SBG6"/>
<evidence type="ECO:0000256" key="2">
    <source>
        <dbReference type="ARBA" id="ARBA00010699"/>
    </source>
</evidence>
<feature type="binding site" evidence="8">
    <location>
        <begin position="109"/>
        <end position="112"/>
    </location>
    <ligand>
        <name>(6S)-5,6,7,8-tetrahydrofolate</name>
        <dbReference type="ChEBI" id="CHEBI:57453"/>
    </ligand>
</feature>
<evidence type="ECO:0000259" key="9">
    <source>
        <dbReference type="Pfam" id="PF00551"/>
    </source>
</evidence>
<dbReference type="InterPro" id="IPR044135">
    <property type="entry name" value="Met-tRNA-FMT_C"/>
</dbReference>
<dbReference type="InterPro" id="IPR002376">
    <property type="entry name" value="Formyl_transf_N"/>
</dbReference>
<proteinExistence type="inferred from homology"/>
<reference evidence="11" key="1">
    <citation type="journal article" date="2021" name="PeerJ">
        <title>Extensive microbial diversity within the chicken gut microbiome revealed by metagenomics and culture.</title>
        <authorList>
            <person name="Gilroy R."/>
            <person name="Ravi A."/>
            <person name="Getino M."/>
            <person name="Pursley I."/>
            <person name="Horton D.L."/>
            <person name="Alikhan N.F."/>
            <person name="Baker D."/>
            <person name="Gharbi K."/>
            <person name="Hall N."/>
            <person name="Watson M."/>
            <person name="Adriaenssens E.M."/>
            <person name="Foster-Nyarko E."/>
            <person name="Jarju S."/>
            <person name="Secka A."/>
            <person name="Antonio M."/>
            <person name="Oren A."/>
            <person name="Chaudhuri R.R."/>
            <person name="La Ragione R."/>
            <person name="Hildebrand F."/>
            <person name="Pallen M.J."/>
        </authorList>
    </citation>
    <scope>NUCLEOTIDE SEQUENCE</scope>
    <source>
        <strain evidence="11">CHK192-8294</strain>
    </source>
</reference>
<dbReference type="InterPro" id="IPR037022">
    <property type="entry name" value="Formyl_trans_C_sf"/>
</dbReference>
<dbReference type="GO" id="GO:0005829">
    <property type="term" value="C:cytosol"/>
    <property type="evidence" value="ECO:0007669"/>
    <property type="project" value="TreeGrafter"/>
</dbReference>
<dbReference type="Proteomes" id="UP000823921">
    <property type="component" value="Unassembled WGS sequence"/>
</dbReference>
<feature type="domain" description="Formyl transferase N-terminal" evidence="9">
    <location>
        <begin position="1"/>
        <end position="180"/>
    </location>
</feature>
<keyword evidence="5 8" id="KW-0808">Transferase</keyword>
<comment type="similarity">
    <text evidence="2 8">Belongs to the Fmt family.</text>
</comment>
<dbReference type="EC" id="2.1.2.9" evidence="3 8"/>
<dbReference type="Gene3D" id="3.10.25.10">
    <property type="entry name" value="Formyl transferase, C-terminal domain"/>
    <property type="match status" value="1"/>
</dbReference>
<evidence type="ECO:0000256" key="5">
    <source>
        <dbReference type="ARBA" id="ARBA00022679"/>
    </source>
</evidence>
<dbReference type="Pfam" id="PF02911">
    <property type="entry name" value="Formyl_trans_C"/>
    <property type="match status" value="1"/>
</dbReference>
<dbReference type="NCBIfam" id="TIGR00460">
    <property type="entry name" value="fmt"/>
    <property type="match status" value="1"/>
</dbReference>
<comment type="catalytic activity">
    <reaction evidence="7 8">
        <text>L-methionyl-tRNA(fMet) + (6R)-10-formyltetrahydrofolate = N-formyl-L-methionyl-tRNA(fMet) + (6S)-5,6,7,8-tetrahydrofolate + H(+)</text>
        <dbReference type="Rhea" id="RHEA:24380"/>
        <dbReference type="Rhea" id="RHEA-COMP:9952"/>
        <dbReference type="Rhea" id="RHEA-COMP:9953"/>
        <dbReference type="ChEBI" id="CHEBI:15378"/>
        <dbReference type="ChEBI" id="CHEBI:57453"/>
        <dbReference type="ChEBI" id="CHEBI:78530"/>
        <dbReference type="ChEBI" id="CHEBI:78844"/>
        <dbReference type="ChEBI" id="CHEBI:195366"/>
        <dbReference type="EC" id="2.1.2.9"/>
    </reaction>
</comment>
<dbReference type="InterPro" id="IPR011034">
    <property type="entry name" value="Formyl_transferase-like_C_sf"/>
</dbReference>
<dbReference type="EMBL" id="DWXO01000094">
    <property type="protein sequence ID" value="HJB81332.1"/>
    <property type="molecule type" value="Genomic_DNA"/>
</dbReference>
<evidence type="ECO:0000256" key="8">
    <source>
        <dbReference type="HAMAP-Rule" id="MF_00182"/>
    </source>
</evidence>
<dbReference type="InterPro" id="IPR005793">
    <property type="entry name" value="Formyl_trans_C"/>
</dbReference>
<dbReference type="PANTHER" id="PTHR11138">
    <property type="entry name" value="METHIONYL-TRNA FORMYLTRANSFERASE"/>
    <property type="match status" value="1"/>
</dbReference>
<gene>
    <name evidence="8 11" type="primary">fmt</name>
    <name evidence="11" type="ORF">H9712_10110</name>
</gene>
<evidence type="ECO:0000313" key="12">
    <source>
        <dbReference type="Proteomes" id="UP000823921"/>
    </source>
</evidence>
<dbReference type="CDD" id="cd08646">
    <property type="entry name" value="FMT_core_Met-tRNA-FMT_N"/>
    <property type="match status" value="1"/>
</dbReference>
<organism evidence="11 12">
    <name type="scientific">Candidatus Flavonifractor intestinigallinarum</name>
    <dbReference type="NCBI Taxonomy" id="2838586"/>
    <lineage>
        <taxon>Bacteria</taxon>
        <taxon>Bacillati</taxon>
        <taxon>Bacillota</taxon>
        <taxon>Clostridia</taxon>
        <taxon>Eubacteriales</taxon>
        <taxon>Oscillospiraceae</taxon>
        <taxon>Flavonifractor</taxon>
    </lineage>
</organism>
<dbReference type="InterPro" id="IPR041711">
    <property type="entry name" value="Met-tRNA-FMT_N"/>
</dbReference>
<protein>
    <recommendedName>
        <fullName evidence="4 8">Methionyl-tRNA formyltransferase</fullName>
        <ecNumber evidence="3 8">2.1.2.9</ecNumber>
    </recommendedName>
</protein>